<protein>
    <submittedName>
        <fullName evidence="1">PAAR domain-containing protein</fullName>
    </submittedName>
</protein>
<gene>
    <name evidence="1" type="ORF">H9653_02335</name>
</gene>
<dbReference type="Gene3D" id="2.60.200.60">
    <property type="match status" value="1"/>
</dbReference>
<reference evidence="1 2" key="1">
    <citation type="submission" date="2020-08" db="EMBL/GenBank/DDBJ databases">
        <title>A Genomic Blueprint of the Chicken Gut Microbiome.</title>
        <authorList>
            <person name="Gilroy R."/>
            <person name="Ravi A."/>
            <person name="Getino M."/>
            <person name="Pursley I."/>
            <person name="Horton D.L."/>
            <person name="Alikhan N.-F."/>
            <person name="Baker D."/>
            <person name="Gharbi K."/>
            <person name="Hall N."/>
            <person name="Watson M."/>
            <person name="Adriaenssens E.M."/>
            <person name="Foster-Nyarko E."/>
            <person name="Jarju S."/>
            <person name="Secka A."/>
            <person name="Antonio M."/>
            <person name="Oren A."/>
            <person name="Chaudhuri R."/>
            <person name="La Ragione R.M."/>
            <person name="Hildebrand F."/>
            <person name="Pallen M.J."/>
        </authorList>
    </citation>
    <scope>NUCLEOTIDE SEQUENCE [LARGE SCALE GENOMIC DNA]</scope>
    <source>
        <strain evidence="1 2">Sa4CVA2</strain>
    </source>
</reference>
<keyword evidence="2" id="KW-1185">Reference proteome</keyword>
<organism evidence="1 2">
    <name type="scientific">Psychrobacter communis</name>
    <dbReference type="NCBI Taxonomy" id="2762238"/>
    <lineage>
        <taxon>Bacteria</taxon>
        <taxon>Pseudomonadati</taxon>
        <taxon>Pseudomonadota</taxon>
        <taxon>Gammaproteobacteria</taxon>
        <taxon>Moraxellales</taxon>
        <taxon>Moraxellaceae</taxon>
        <taxon>Psychrobacter</taxon>
    </lineage>
</organism>
<dbReference type="EMBL" id="JACSQR010000003">
    <property type="protein sequence ID" value="MBD7946869.1"/>
    <property type="molecule type" value="Genomic_DNA"/>
</dbReference>
<sequence>MAAYITVGAKTSHGGTVISGSPRTTHNGIPVARKGDKVICKKCKKVTTIVSGDASFIVDGAPIARGGDVTSCGAKLIATQQSFAESGFDVGSIEQAAPLQFAKSDMSNSFVERNEEEPEEVHFAIEVIELYSENNSSNIKVDEFDSEGNYLGSYDLADNPSNLSANISGFGNYNPHNPNVQWDPDKNGMMPNRTAPKNNGVNSNLPWYKQNGNKNKAIALADEIGQSMSNSVHSTAKSYERRAGKLAKETVEVAKHTQDAMIVNLGIIEAGFKDFPERTKASAATAMLRFGQRSNVDFVYISGGAGVKHFGIDMGMSVNVHNGNVYVPKIANANVSTNKAPSISVQVGVGRIISSNAKNNIEATDAILSGQGHSYSIEFGPASAAIETTDDGTTVAVSGGVTTSFSLTARQNNSSSGASKGSANMELAKSMQYSGAKNIIVYTGK</sequence>
<dbReference type="InterPro" id="IPR008727">
    <property type="entry name" value="PAAR_motif"/>
</dbReference>
<dbReference type="Pfam" id="PF05488">
    <property type="entry name" value="PAAR_motif"/>
    <property type="match status" value="1"/>
</dbReference>
<accession>A0ABR8RGE2</accession>
<proteinExistence type="predicted"/>
<evidence type="ECO:0000313" key="2">
    <source>
        <dbReference type="Proteomes" id="UP000606724"/>
    </source>
</evidence>
<comment type="caution">
    <text evidence="1">The sequence shown here is derived from an EMBL/GenBank/DDBJ whole genome shotgun (WGS) entry which is preliminary data.</text>
</comment>
<name>A0ABR8RGE2_9GAMM</name>
<dbReference type="RefSeq" id="WP_191690167.1">
    <property type="nucleotide sequence ID" value="NZ_JACSQR010000003.1"/>
</dbReference>
<evidence type="ECO:0000313" key="1">
    <source>
        <dbReference type="EMBL" id="MBD7946869.1"/>
    </source>
</evidence>
<dbReference type="Proteomes" id="UP000606724">
    <property type="component" value="Unassembled WGS sequence"/>
</dbReference>
<dbReference type="CDD" id="cd14744">
    <property type="entry name" value="PAAR_CT_2"/>
    <property type="match status" value="1"/>
</dbReference>